<dbReference type="EMBL" id="LUTY01002279">
    <property type="protein sequence ID" value="OAD20560.1"/>
    <property type="molecule type" value="Genomic_DNA"/>
</dbReference>
<dbReference type="AlphaFoldDB" id="A0A176RXS9"/>
<sequence>SHLLHTAIEAGINRHGKVHAVGDGASWIIDQINDIFGTQANYVVDFYHLCGYLAEAAKIGDSEAPQTWLNLQKKRMKNSEVQEVLIELEPFLEA</sequence>
<accession>A0A176RXS9</accession>
<name>A0A176RXS9_9GAMM</name>
<reference evidence="1 2" key="1">
    <citation type="submission" date="2016-05" db="EMBL/GenBank/DDBJ databases">
        <title>Single-cell genome of chain-forming Candidatus Thiomargarita nelsonii and comparison to other large sulfur-oxidizing bacteria.</title>
        <authorList>
            <person name="Winkel M."/>
            <person name="Salman V."/>
            <person name="Woyke T."/>
            <person name="Schulz-Vogt H."/>
            <person name="Richter M."/>
            <person name="Flood B."/>
            <person name="Bailey J."/>
            <person name="Amann R."/>
            <person name="Mussmann M."/>
        </authorList>
    </citation>
    <scope>NUCLEOTIDE SEQUENCE [LARGE SCALE GENOMIC DNA]</scope>
    <source>
        <strain evidence="1 2">THI036</strain>
    </source>
</reference>
<evidence type="ECO:0000313" key="1">
    <source>
        <dbReference type="EMBL" id="OAD20560.1"/>
    </source>
</evidence>
<proteinExistence type="predicted"/>
<keyword evidence="2" id="KW-1185">Reference proteome</keyword>
<organism evidence="1 2">
    <name type="scientific">Candidatus Thiomargarita nelsonii</name>
    <dbReference type="NCBI Taxonomy" id="1003181"/>
    <lineage>
        <taxon>Bacteria</taxon>
        <taxon>Pseudomonadati</taxon>
        <taxon>Pseudomonadota</taxon>
        <taxon>Gammaproteobacteria</taxon>
        <taxon>Thiotrichales</taxon>
        <taxon>Thiotrichaceae</taxon>
        <taxon>Thiomargarita</taxon>
    </lineage>
</organism>
<feature type="non-terminal residue" evidence="1">
    <location>
        <position position="1"/>
    </location>
</feature>
<comment type="caution">
    <text evidence="1">The sequence shown here is derived from an EMBL/GenBank/DDBJ whole genome shotgun (WGS) entry which is preliminary data.</text>
</comment>
<dbReference type="Proteomes" id="UP000076962">
    <property type="component" value="Unassembled WGS sequence"/>
</dbReference>
<protein>
    <recommendedName>
        <fullName evidence="3">ISLre2 family transposase</fullName>
    </recommendedName>
</protein>
<evidence type="ECO:0008006" key="3">
    <source>
        <dbReference type="Google" id="ProtNLM"/>
    </source>
</evidence>
<gene>
    <name evidence="1" type="ORF">THIOM_003730</name>
</gene>
<evidence type="ECO:0000313" key="2">
    <source>
        <dbReference type="Proteomes" id="UP000076962"/>
    </source>
</evidence>